<evidence type="ECO:0000313" key="7">
    <source>
        <dbReference type="EMBL" id="KAF3044653.1"/>
    </source>
</evidence>
<keyword evidence="3" id="KW-0274">FAD</keyword>
<keyword evidence="2" id="KW-0285">Flavoprotein</keyword>
<dbReference type="InterPro" id="IPR036188">
    <property type="entry name" value="FAD/NAD-bd_sf"/>
</dbReference>
<dbReference type="Gene3D" id="3.50.50.60">
    <property type="entry name" value="FAD/NAD(P)-binding domain"/>
    <property type="match status" value="1"/>
</dbReference>
<reference evidence="7" key="1">
    <citation type="submission" date="2019-04" db="EMBL/GenBank/DDBJ databases">
        <title>Sequencing of skin fungus with MAO and IRED activity.</title>
        <authorList>
            <person name="Marsaioli A.J."/>
            <person name="Bonatto J.M.C."/>
            <person name="Reis Junior O."/>
        </authorList>
    </citation>
    <scope>NUCLEOTIDE SEQUENCE</scope>
    <source>
        <strain evidence="7">28M1</strain>
    </source>
</reference>
<keyword evidence="4" id="KW-0560">Oxidoreductase</keyword>
<dbReference type="InterPro" id="IPR002938">
    <property type="entry name" value="FAD-bd"/>
</dbReference>
<dbReference type="OrthoDB" id="9993796at2759"/>
<keyword evidence="8" id="KW-1185">Reference proteome</keyword>
<gene>
    <name evidence="7" type="ORF">E8E12_007576</name>
</gene>
<evidence type="ECO:0000256" key="5">
    <source>
        <dbReference type="ARBA" id="ARBA00023033"/>
    </source>
</evidence>
<evidence type="ECO:0000256" key="2">
    <source>
        <dbReference type="ARBA" id="ARBA00022630"/>
    </source>
</evidence>
<evidence type="ECO:0000313" key="8">
    <source>
        <dbReference type="Proteomes" id="UP000758155"/>
    </source>
</evidence>
<accession>A0A9P4WXV0</accession>
<evidence type="ECO:0000256" key="1">
    <source>
        <dbReference type="ARBA" id="ARBA00007992"/>
    </source>
</evidence>
<dbReference type="SUPFAM" id="SSF51905">
    <property type="entry name" value="FAD/NAD(P)-binding domain"/>
    <property type="match status" value="1"/>
</dbReference>
<protein>
    <recommendedName>
        <fullName evidence="6">FAD-binding domain-containing protein</fullName>
    </recommendedName>
</protein>
<keyword evidence="5" id="KW-0503">Monooxygenase</keyword>
<organism evidence="7 8">
    <name type="scientific">Didymella heteroderae</name>
    <dbReference type="NCBI Taxonomy" id="1769908"/>
    <lineage>
        <taxon>Eukaryota</taxon>
        <taxon>Fungi</taxon>
        <taxon>Dikarya</taxon>
        <taxon>Ascomycota</taxon>
        <taxon>Pezizomycotina</taxon>
        <taxon>Dothideomycetes</taxon>
        <taxon>Pleosporomycetidae</taxon>
        <taxon>Pleosporales</taxon>
        <taxon>Pleosporineae</taxon>
        <taxon>Didymellaceae</taxon>
        <taxon>Didymella</taxon>
    </lineage>
</organism>
<dbReference type="AlphaFoldDB" id="A0A9P4WXV0"/>
<evidence type="ECO:0000259" key="6">
    <source>
        <dbReference type="Pfam" id="PF01494"/>
    </source>
</evidence>
<name>A0A9P4WXV0_9PLEO</name>
<dbReference type="Pfam" id="PF01494">
    <property type="entry name" value="FAD_binding_3"/>
    <property type="match status" value="1"/>
</dbReference>
<dbReference type="PANTHER" id="PTHR13789">
    <property type="entry name" value="MONOOXYGENASE"/>
    <property type="match status" value="1"/>
</dbReference>
<comment type="caution">
    <text evidence="7">The sequence shown here is derived from an EMBL/GenBank/DDBJ whole genome shotgun (WGS) entry which is preliminary data.</text>
</comment>
<dbReference type="Proteomes" id="UP000758155">
    <property type="component" value="Unassembled WGS sequence"/>
</dbReference>
<proteinExistence type="inferred from homology"/>
<dbReference type="EMBL" id="SWKV01000008">
    <property type="protein sequence ID" value="KAF3044653.1"/>
    <property type="molecule type" value="Genomic_DNA"/>
</dbReference>
<dbReference type="InterPro" id="IPR050493">
    <property type="entry name" value="FAD-dep_Monooxygenase_BioMet"/>
</dbReference>
<evidence type="ECO:0000256" key="4">
    <source>
        <dbReference type="ARBA" id="ARBA00023002"/>
    </source>
</evidence>
<dbReference type="GO" id="GO:0071949">
    <property type="term" value="F:FAD binding"/>
    <property type="evidence" value="ECO:0007669"/>
    <property type="project" value="InterPro"/>
</dbReference>
<dbReference type="PRINTS" id="PR00420">
    <property type="entry name" value="RNGMNOXGNASE"/>
</dbReference>
<dbReference type="SUPFAM" id="SSF54373">
    <property type="entry name" value="FAD-linked reductases, C-terminal domain"/>
    <property type="match status" value="1"/>
</dbReference>
<feature type="domain" description="FAD-binding" evidence="6">
    <location>
        <begin position="4"/>
        <end position="357"/>
    </location>
</feature>
<evidence type="ECO:0000256" key="3">
    <source>
        <dbReference type="ARBA" id="ARBA00022827"/>
    </source>
</evidence>
<sequence length="413" mass="45681">MPLKVVIVGAGLGGLAAAIAFTRAGHDVEAFEKSSFHNEVGAAIHLPPNATRVLKAWECNLGSIDPSRCERLSTWKPNGEFVATPAVTKDLQKQLGTEDEWLLVHRVDLHNVLRGMLERGFAGKKHVLHLSCPVDRVDASNGKVFLEDGREIQADLIIGADGVHSRTVRGVEAKSQKKVSTGQNCFRFLVPTEKAESSVLTKQLIDRVGLESLNAFFSETHRIIMYPCCSGKLLNLALMCPEGEEAVEESSWLNSGSKDELMREVEGFSPELREMCRLAEDVKLWSLASRDPPTVFHRGKLCLIGDAAHPTLPHQGQGGAQAFEDAAALGALFTADTKPEQIEPKLCMYNEIRYKRAVTILFMSRVGDEQREEVMGELQKFIPEADMPENMWLFAWDSYPVREAEKALSLSSL</sequence>
<comment type="similarity">
    <text evidence="1">Belongs to the paxM FAD-dependent monooxygenase family.</text>
</comment>
<dbReference type="GO" id="GO:0004497">
    <property type="term" value="F:monooxygenase activity"/>
    <property type="evidence" value="ECO:0007669"/>
    <property type="project" value="UniProtKB-KW"/>
</dbReference>
<dbReference type="PANTHER" id="PTHR13789:SF215">
    <property type="entry name" value="FAD-BINDING DOMAIN-CONTAINING PROTEIN-RELATED"/>
    <property type="match status" value="1"/>
</dbReference>